<proteinExistence type="predicted"/>
<dbReference type="Proteomes" id="UP001638806">
    <property type="component" value="Unassembled WGS sequence"/>
</dbReference>
<comment type="caution">
    <text evidence="1">The sequence shown here is derived from an EMBL/GenBank/DDBJ whole genome shotgun (WGS) entry which is preliminary data.</text>
</comment>
<dbReference type="EMBL" id="JBGNUJ010000006">
    <property type="protein sequence ID" value="KAL3958878.1"/>
    <property type="molecule type" value="Genomic_DNA"/>
</dbReference>
<organism evidence="1 2">
    <name type="scientific">Purpureocillium lilacinum</name>
    <name type="common">Paecilomyces lilacinus</name>
    <dbReference type="NCBI Taxonomy" id="33203"/>
    <lineage>
        <taxon>Eukaryota</taxon>
        <taxon>Fungi</taxon>
        <taxon>Dikarya</taxon>
        <taxon>Ascomycota</taxon>
        <taxon>Pezizomycotina</taxon>
        <taxon>Sordariomycetes</taxon>
        <taxon>Hypocreomycetidae</taxon>
        <taxon>Hypocreales</taxon>
        <taxon>Ophiocordycipitaceae</taxon>
        <taxon>Purpureocillium</taxon>
    </lineage>
</organism>
<accession>A0ACC4DS88</accession>
<protein>
    <submittedName>
        <fullName evidence="1">Uncharacterized protein</fullName>
    </submittedName>
</protein>
<name>A0ACC4DS88_PURLI</name>
<evidence type="ECO:0000313" key="1">
    <source>
        <dbReference type="EMBL" id="KAL3958878.1"/>
    </source>
</evidence>
<reference evidence="1" key="1">
    <citation type="submission" date="2024-12" db="EMBL/GenBank/DDBJ databases">
        <title>Comparative genomics and development of molecular markers within Purpureocillium lilacinum and among Purpureocillium species.</title>
        <authorList>
            <person name="Yeh Z.-Y."/>
            <person name="Ni N.-T."/>
            <person name="Lo P.-H."/>
            <person name="Mushyakhwo K."/>
            <person name="Lin C.-F."/>
            <person name="Nai Y.-S."/>
        </authorList>
    </citation>
    <scope>NUCLEOTIDE SEQUENCE</scope>
    <source>
        <strain evidence="1">NCHU-NPUST-175</strain>
    </source>
</reference>
<sequence>MDLLVEETARRAWAALALLGDAAFKLFDEGYGPCQPHAAARRHDDTHGNPDSTLPLPCGWTAPDCCAALRCTLTGGVQCNAGLQAAATPAQSDADCHASQIGQSRNSQARTRCRLSPFPRAFSTRVGALGAPATRPQEPELSAVPVPGCGTLHWQPPPPPPPPPPKARS</sequence>
<gene>
    <name evidence="1" type="ORF">ACCO45_007040</name>
</gene>
<keyword evidence="2" id="KW-1185">Reference proteome</keyword>
<evidence type="ECO:0000313" key="2">
    <source>
        <dbReference type="Proteomes" id="UP001638806"/>
    </source>
</evidence>